<dbReference type="EMBL" id="CAADFV010000017">
    <property type="protein sequence ID" value="VFK53483.1"/>
    <property type="molecule type" value="Genomic_DNA"/>
</dbReference>
<reference evidence="1" key="1">
    <citation type="submission" date="2019-02" db="EMBL/GenBank/DDBJ databases">
        <authorList>
            <person name="Gruber-Vodicka R. H."/>
            <person name="Seah K. B. B."/>
        </authorList>
    </citation>
    <scope>NUCLEOTIDE SEQUENCE</scope>
    <source>
        <strain evidence="1">BECK_BY2</strain>
    </source>
</reference>
<gene>
    <name evidence="1" type="ORF">BECKTUN1418E_GA0071001_10172</name>
</gene>
<dbReference type="AlphaFoldDB" id="A0A450ZI34"/>
<protein>
    <submittedName>
        <fullName evidence="1">Uncharacterized protein</fullName>
    </submittedName>
</protein>
<accession>A0A450ZI34</accession>
<sequence>MTDLDYRGKPNKYQFSYHIGFFVLSAKERLYTFVAIGHVGNPVTSLGFLSAIDMTTNKICYFRFRKLSCLIIASSKGT</sequence>
<name>A0A450ZI34_9GAMM</name>
<evidence type="ECO:0000313" key="1">
    <source>
        <dbReference type="EMBL" id="VFK53483.1"/>
    </source>
</evidence>
<proteinExistence type="predicted"/>
<organism evidence="1">
    <name type="scientific">Candidatus Kentrum sp. TUN</name>
    <dbReference type="NCBI Taxonomy" id="2126343"/>
    <lineage>
        <taxon>Bacteria</taxon>
        <taxon>Pseudomonadati</taxon>
        <taxon>Pseudomonadota</taxon>
        <taxon>Gammaproteobacteria</taxon>
        <taxon>Candidatus Kentrum</taxon>
    </lineage>
</organism>